<keyword evidence="2" id="KW-1185">Reference proteome</keyword>
<dbReference type="EMBL" id="JACHIH010000039">
    <property type="protein sequence ID" value="MBB5049568.1"/>
    <property type="molecule type" value="Genomic_DNA"/>
</dbReference>
<evidence type="ECO:0000313" key="1">
    <source>
        <dbReference type="EMBL" id="MBB5049568.1"/>
    </source>
</evidence>
<name>A0A7W7Z7U5_9BRAD</name>
<accession>A0A7W7Z7U5</accession>
<dbReference type="Proteomes" id="UP000542353">
    <property type="component" value="Unassembled WGS sequence"/>
</dbReference>
<dbReference type="AlphaFoldDB" id="A0A7W7Z7U5"/>
<organism evidence="1 2">
    <name type="scientific">Rhodopseudomonas rhenobacensis</name>
    <dbReference type="NCBI Taxonomy" id="87461"/>
    <lineage>
        <taxon>Bacteria</taxon>
        <taxon>Pseudomonadati</taxon>
        <taxon>Pseudomonadota</taxon>
        <taxon>Alphaproteobacteria</taxon>
        <taxon>Hyphomicrobiales</taxon>
        <taxon>Nitrobacteraceae</taxon>
        <taxon>Rhodopseudomonas</taxon>
    </lineage>
</organism>
<proteinExistence type="predicted"/>
<evidence type="ECO:0000313" key="2">
    <source>
        <dbReference type="Proteomes" id="UP000542353"/>
    </source>
</evidence>
<comment type="caution">
    <text evidence="1">The sequence shown here is derived from an EMBL/GenBank/DDBJ whole genome shotgun (WGS) entry which is preliminary data.</text>
</comment>
<sequence>MSTSISIHGRCAGSALLLLRRLAARLDRSSIGRGIAARFDLFDIVQAEQQLVLEHRFGPRST</sequence>
<reference evidence="1 2" key="1">
    <citation type="submission" date="2020-08" db="EMBL/GenBank/DDBJ databases">
        <title>Genomic Encyclopedia of Type Strains, Phase IV (KMG-IV): sequencing the most valuable type-strain genomes for metagenomic binning, comparative biology and taxonomic classification.</title>
        <authorList>
            <person name="Goeker M."/>
        </authorList>
    </citation>
    <scope>NUCLEOTIDE SEQUENCE [LARGE SCALE GENOMIC DNA]</scope>
    <source>
        <strain evidence="1 2">DSM 12706</strain>
    </source>
</reference>
<protein>
    <submittedName>
        <fullName evidence="1">Uncharacterized protein</fullName>
    </submittedName>
</protein>
<gene>
    <name evidence="1" type="ORF">HNR60_004348</name>
</gene>